<feature type="compositionally biased region" description="Low complexity" evidence="1">
    <location>
        <begin position="215"/>
        <end position="250"/>
    </location>
</feature>
<dbReference type="AlphaFoldDB" id="A0A0D0A2Y9"/>
<evidence type="ECO:0000256" key="1">
    <source>
        <dbReference type="SAM" id="MobiDB-lite"/>
    </source>
</evidence>
<feature type="region of interest" description="Disordered" evidence="1">
    <location>
        <begin position="164"/>
        <end position="250"/>
    </location>
</feature>
<dbReference type="EMBL" id="KN835565">
    <property type="protein sequence ID" value="KIK36056.1"/>
    <property type="molecule type" value="Genomic_DNA"/>
</dbReference>
<protein>
    <submittedName>
        <fullName evidence="2">Uncharacterized protein</fullName>
    </submittedName>
</protein>
<evidence type="ECO:0000313" key="3">
    <source>
        <dbReference type="Proteomes" id="UP000054485"/>
    </source>
</evidence>
<organism evidence="2 3">
    <name type="scientific">Suillus luteus UH-Slu-Lm8-n1</name>
    <dbReference type="NCBI Taxonomy" id="930992"/>
    <lineage>
        <taxon>Eukaryota</taxon>
        <taxon>Fungi</taxon>
        <taxon>Dikarya</taxon>
        <taxon>Basidiomycota</taxon>
        <taxon>Agaricomycotina</taxon>
        <taxon>Agaricomycetes</taxon>
        <taxon>Agaricomycetidae</taxon>
        <taxon>Boletales</taxon>
        <taxon>Suillineae</taxon>
        <taxon>Suillaceae</taxon>
        <taxon>Suillus</taxon>
    </lineage>
</organism>
<keyword evidence="3" id="KW-1185">Reference proteome</keyword>
<feature type="compositionally biased region" description="Pro residues" evidence="1">
    <location>
        <begin position="185"/>
        <end position="199"/>
    </location>
</feature>
<feature type="region of interest" description="Disordered" evidence="1">
    <location>
        <begin position="365"/>
        <end position="410"/>
    </location>
</feature>
<gene>
    <name evidence="2" type="ORF">CY34DRAFT_811647</name>
</gene>
<evidence type="ECO:0000313" key="2">
    <source>
        <dbReference type="EMBL" id="KIK36056.1"/>
    </source>
</evidence>
<dbReference type="InParanoid" id="A0A0D0A2Y9"/>
<dbReference type="HOGENOM" id="CLU_644316_0_0_1"/>
<name>A0A0D0A2Y9_9AGAM</name>
<reference evidence="2 3" key="1">
    <citation type="submission" date="2014-04" db="EMBL/GenBank/DDBJ databases">
        <authorList>
            <consortium name="DOE Joint Genome Institute"/>
            <person name="Kuo A."/>
            <person name="Ruytinx J."/>
            <person name="Rineau F."/>
            <person name="Colpaert J."/>
            <person name="Kohler A."/>
            <person name="Nagy L.G."/>
            <person name="Floudas D."/>
            <person name="Copeland A."/>
            <person name="Barry K.W."/>
            <person name="Cichocki N."/>
            <person name="Veneault-Fourrey C."/>
            <person name="LaButti K."/>
            <person name="Lindquist E.A."/>
            <person name="Lipzen A."/>
            <person name="Lundell T."/>
            <person name="Morin E."/>
            <person name="Murat C."/>
            <person name="Sun H."/>
            <person name="Tunlid A."/>
            <person name="Henrissat B."/>
            <person name="Grigoriev I.V."/>
            <person name="Hibbett D.S."/>
            <person name="Martin F."/>
            <person name="Nordberg H.P."/>
            <person name="Cantor M.N."/>
            <person name="Hua S.X."/>
        </authorList>
    </citation>
    <scope>NUCLEOTIDE SEQUENCE [LARGE SCALE GENOMIC DNA]</scope>
    <source>
        <strain evidence="2 3">UH-Slu-Lm8-n1</strain>
    </source>
</reference>
<proteinExistence type="predicted"/>
<feature type="region of interest" description="Disordered" evidence="1">
    <location>
        <begin position="51"/>
        <end position="86"/>
    </location>
</feature>
<sequence length="410" mass="43128">MPAPVAVCVVAAIAGVAAVIAFHEFVYEPHIAPAIERWAEDFLANRRARRRGPVPLPSTQGSVHGDPVPSGADLRQRTSAGEEDSIELRGFNLDEWRNQVHRTAPGTSMRRRVIIGTDEGSMSSTINESFTSLTHTPLAPTHVISNVSSPLTVALSVSTHTPSRVASHAAKEESENDASSFFAPSSPPFSAPPSPPFGPILPDTPRTSAAYSANPFSPVVRTPVRSRVPSSRSSMQHSSSSLNSRVSVDVQARRERVDSTINSGVNANTSIVESLSERYPAPPTPPVMLSPPSSHTAFSSPSIDVLSVGSGGSCSGPGSPFDMVSPPVRIGEVHLSPRASVSGAASSLSPLMMGEHGFMVFGRTSGSDGEILASRSDSARLRNPFTGFDEGSDSDSGSEGSWKRVGTGRK</sequence>
<accession>A0A0D0A2Y9</accession>
<dbReference type="Proteomes" id="UP000054485">
    <property type="component" value="Unassembled WGS sequence"/>
</dbReference>
<dbReference type="OrthoDB" id="3246206at2759"/>
<reference evidence="3" key="2">
    <citation type="submission" date="2015-01" db="EMBL/GenBank/DDBJ databases">
        <title>Evolutionary Origins and Diversification of the Mycorrhizal Mutualists.</title>
        <authorList>
            <consortium name="DOE Joint Genome Institute"/>
            <consortium name="Mycorrhizal Genomics Consortium"/>
            <person name="Kohler A."/>
            <person name="Kuo A."/>
            <person name="Nagy L.G."/>
            <person name="Floudas D."/>
            <person name="Copeland A."/>
            <person name="Barry K.W."/>
            <person name="Cichocki N."/>
            <person name="Veneault-Fourrey C."/>
            <person name="LaButti K."/>
            <person name="Lindquist E.A."/>
            <person name="Lipzen A."/>
            <person name="Lundell T."/>
            <person name="Morin E."/>
            <person name="Murat C."/>
            <person name="Riley R."/>
            <person name="Ohm R."/>
            <person name="Sun H."/>
            <person name="Tunlid A."/>
            <person name="Henrissat B."/>
            <person name="Grigoriev I.V."/>
            <person name="Hibbett D.S."/>
            <person name="Martin F."/>
        </authorList>
    </citation>
    <scope>NUCLEOTIDE SEQUENCE [LARGE SCALE GENOMIC DNA]</scope>
    <source>
        <strain evidence="3">UH-Slu-Lm8-n1</strain>
    </source>
</reference>